<evidence type="ECO:0008006" key="3">
    <source>
        <dbReference type="Google" id="ProtNLM"/>
    </source>
</evidence>
<dbReference type="Proteomes" id="UP000095003">
    <property type="component" value="Unassembled WGS sequence"/>
</dbReference>
<organism evidence="1 2">
    <name type="scientific">Eisenbergiella tayi</name>
    <dbReference type="NCBI Taxonomy" id="1432052"/>
    <lineage>
        <taxon>Bacteria</taxon>
        <taxon>Bacillati</taxon>
        <taxon>Bacillota</taxon>
        <taxon>Clostridia</taxon>
        <taxon>Lachnospirales</taxon>
        <taxon>Lachnospiraceae</taxon>
        <taxon>Eisenbergiella</taxon>
    </lineage>
</organism>
<sequence>MKISMDRWILVSEYTPSIDGYYLITICRKYVKNTLVKYSKFDVENVITWMNLPIPYNF</sequence>
<dbReference type="AlphaFoldDB" id="A0A1E3APA1"/>
<reference evidence="1 2" key="1">
    <citation type="submission" date="2016-07" db="EMBL/GenBank/DDBJ databases">
        <title>Characterization of isolates of Eisenbergiella tayi derived from blood cultures, using whole genome sequencing.</title>
        <authorList>
            <person name="Burdz T."/>
            <person name="Wiebe D."/>
            <person name="Huynh C."/>
            <person name="Bernard K."/>
        </authorList>
    </citation>
    <scope>NUCLEOTIDE SEQUENCE [LARGE SCALE GENOMIC DNA]</scope>
    <source>
        <strain evidence="1 2">NML 120489</strain>
    </source>
</reference>
<protein>
    <recommendedName>
        <fullName evidence="3">DUF551 domain-containing protein</fullName>
    </recommendedName>
</protein>
<name>A0A1E3APA1_9FIRM</name>
<proteinExistence type="predicted"/>
<gene>
    <name evidence="1" type="ORF">BEH84_04807</name>
</gene>
<dbReference type="EMBL" id="MCGI01000004">
    <property type="protein sequence ID" value="ODM10434.1"/>
    <property type="molecule type" value="Genomic_DNA"/>
</dbReference>
<accession>A0A1E3APA1</accession>
<evidence type="ECO:0000313" key="2">
    <source>
        <dbReference type="Proteomes" id="UP000095003"/>
    </source>
</evidence>
<comment type="caution">
    <text evidence="1">The sequence shown here is derived from an EMBL/GenBank/DDBJ whole genome shotgun (WGS) entry which is preliminary data.</text>
</comment>
<evidence type="ECO:0000313" key="1">
    <source>
        <dbReference type="EMBL" id="ODM10434.1"/>
    </source>
</evidence>